<keyword evidence="2" id="KW-0732">Signal</keyword>
<dbReference type="Proteomes" id="UP000069620">
    <property type="component" value="Unassembled WGS sequence"/>
</dbReference>
<evidence type="ECO:0000313" key="3">
    <source>
        <dbReference type="EMBL" id="GAS92564.1"/>
    </source>
</evidence>
<reference evidence="4" key="1">
    <citation type="journal article" date="2016" name="Genome Announc.">
        <title>Draft Genome Sequences of Five Rapidly Growing Mycobacterium Species, M. thermoresistibile, M. fortuitum subsp. acetamidolyticum, M. canariasense, M. brisbanense, and M. novocastrense.</title>
        <authorList>
            <person name="Katahira K."/>
            <person name="Ogura Y."/>
            <person name="Gotoh Y."/>
            <person name="Hayashi T."/>
        </authorList>
    </citation>
    <scope>NUCLEOTIDE SEQUENCE [LARGE SCALE GENOMIC DNA]</scope>
    <source>
        <strain evidence="4">JCM15654</strain>
    </source>
</reference>
<protein>
    <submittedName>
        <fullName evidence="3">Uncharacterized protein</fullName>
    </submittedName>
</protein>
<keyword evidence="4" id="KW-1185">Reference proteome</keyword>
<sequence length="56" mass="5750">MKKIGFGTLIASGMAAAVFGFAAPAQAQPVSPVGPHYTVDNHDETNTTGGFVDLPF</sequence>
<feature type="region of interest" description="Disordered" evidence="1">
    <location>
        <begin position="34"/>
        <end position="56"/>
    </location>
</feature>
<feature type="chain" id="PRO_5007089915" evidence="2">
    <location>
        <begin position="28"/>
        <end position="56"/>
    </location>
</feature>
<evidence type="ECO:0000256" key="1">
    <source>
        <dbReference type="SAM" id="MobiDB-lite"/>
    </source>
</evidence>
<reference evidence="4" key="2">
    <citation type="submission" date="2016-02" db="EMBL/GenBank/DDBJ databases">
        <title>Draft genome sequence of five rapidly growing Mycobacterium species.</title>
        <authorList>
            <person name="Katahira K."/>
            <person name="Gotou Y."/>
            <person name="Iida K."/>
            <person name="Ogura Y."/>
            <person name="Hayashi T."/>
        </authorList>
    </citation>
    <scope>NUCLEOTIDE SEQUENCE [LARGE SCALE GENOMIC DNA]</scope>
    <source>
        <strain evidence="4">JCM15654</strain>
    </source>
</reference>
<feature type="signal peptide" evidence="2">
    <location>
        <begin position="1"/>
        <end position="27"/>
    </location>
</feature>
<proteinExistence type="predicted"/>
<comment type="caution">
    <text evidence="3">The sequence shown here is derived from an EMBL/GenBank/DDBJ whole genome shotgun (WGS) entry which is preliminary data.</text>
</comment>
<accession>A0A100W6L6</accession>
<dbReference type="AlphaFoldDB" id="A0A100W6L6"/>
<gene>
    <name evidence="3" type="ORF">RMCB_6660</name>
</gene>
<name>A0A100W6L6_9MYCO</name>
<organism evidence="3 4">
    <name type="scientific">Mycolicibacterium brisbanense</name>
    <dbReference type="NCBI Taxonomy" id="146020"/>
    <lineage>
        <taxon>Bacteria</taxon>
        <taxon>Bacillati</taxon>
        <taxon>Actinomycetota</taxon>
        <taxon>Actinomycetes</taxon>
        <taxon>Mycobacteriales</taxon>
        <taxon>Mycobacteriaceae</taxon>
        <taxon>Mycolicibacterium</taxon>
    </lineage>
</organism>
<evidence type="ECO:0000313" key="4">
    <source>
        <dbReference type="Proteomes" id="UP000069620"/>
    </source>
</evidence>
<dbReference type="EMBL" id="BCSX01000056">
    <property type="protein sequence ID" value="GAS92564.1"/>
    <property type="molecule type" value="Genomic_DNA"/>
</dbReference>
<evidence type="ECO:0000256" key="2">
    <source>
        <dbReference type="SAM" id="SignalP"/>
    </source>
</evidence>
<dbReference type="RefSeq" id="WP_165606361.1">
    <property type="nucleotide sequence ID" value="NZ_BCSX01000056.1"/>
</dbReference>